<feature type="active site" evidence="16">
    <location>
        <position position="316"/>
    </location>
</feature>
<dbReference type="SUPFAM" id="SSF56176">
    <property type="entry name" value="FAD-binding/transporter-associated domain-like"/>
    <property type="match status" value="1"/>
</dbReference>
<dbReference type="EC" id="1.3.1.98" evidence="16"/>
<feature type="domain" description="FAD-binding PCMH-type" evidence="17">
    <location>
        <begin position="29"/>
        <end position="218"/>
    </location>
</feature>
<dbReference type="PANTHER" id="PTHR21071">
    <property type="entry name" value="UDP-N-ACETYLENOLPYRUVOYLGLUCOSAMINE REDUCTASE"/>
    <property type="match status" value="1"/>
</dbReference>
<evidence type="ECO:0000256" key="11">
    <source>
        <dbReference type="ARBA" id="ARBA00022984"/>
    </source>
</evidence>
<comment type="pathway">
    <text evidence="4 16">Cell wall biogenesis; peptidoglycan biosynthesis.</text>
</comment>
<keyword evidence="5 16" id="KW-0963">Cytoplasm</keyword>
<evidence type="ECO:0000256" key="7">
    <source>
        <dbReference type="ARBA" id="ARBA00022630"/>
    </source>
</evidence>
<proteinExistence type="inferred from homology"/>
<evidence type="ECO:0000256" key="1">
    <source>
        <dbReference type="ARBA" id="ARBA00001974"/>
    </source>
</evidence>
<keyword evidence="7 16" id="KW-0285">Flavoprotein</keyword>
<evidence type="ECO:0000256" key="5">
    <source>
        <dbReference type="ARBA" id="ARBA00022490"/>
    </source>
</evidence>
<protein>
    <recommendedName>
        <fullName evidence="16">UDP-N-acetylenolpyruvoylglucosamine reductase</fullName>
        <ecNumber evidence="16">1.3.1.98</ecNumber>
    </recommendedName>
    <alternativeName>
        <fullName evidence="16">UDP-N-acetylmuramate dehydrogenase</fullName>
    </alternativeName>
</protein>
<sequence>MFNVSSILQQTFGNQYKENEPLSNYTHFHIGGLTKWFVEVKTTDELKKILDIANEYAIPFFVLGGGSNILVSDNGFNGLVIKIASRGYKIEGTFVQADAGVLTSFLARQTVNQGLAGLEWAITIPGTIGGAVRGNAGCFGGEMKDVVKSVQVYRQGSILRLFTQDLEFKYRSSSIKNSHDIILSVEYECVFTPDREALIASLDTFIAKRKASQPVSVGSAGCMFKNYEVQKQEDLDRLAKEIEIPLSMREKKQIPAGWLIDQLGLKGKRIGDAQISDIHGNFLINQGKATASDMIQLIALIKMRARDRFGIQLQEEVQYVGFDNDR</sequence>
<keyword evidence="8 16" id="KW-0274">FAD</keyword>
<dbReference type="InterPro" id="IPR016169">
    <property type="entry name" value="FAD-bd_PCMH_sub2"/>
</dbReference>
<feature type="active site" evidence="16">
    <location>
        <position position="171"/>
    </location>
</feature>
<evidence type="ECO:0000256" key="9">
    <source>
        <dbReference type="ARBA" id="ARBA00022857"/>
    </source>
</evidence>
<dbReference type="NCBIfam" id="NF010480">
    <property type="entry name" value="PRK13905.1"/>
    <property type="match status" value="1"/>
</dbReference>
<reference evidence="19" key="1">
    <citation type="submission" date="2017-09" db="EMBL/GenBank/DDBJ databases">
        <title>Depth-based differentiation of microbial function through sediment-hosted aquifers and enrichment of novel symbionts in the deep terrestrial subsurface.</title>
        <authorList>
            <person name="Probst A.J."/>
            <person name="Ladd B."/>
            <person name="Jarett J.K."/>
            <person name="Geller-Mcgrath D.E."/>
            <person name="Sieber C.M.K."/>
            <person name="Emerson J.B."/>
            <person name="Anantharaman K."/>
            <person name="Thomas B.C."/>
            <person name="Malmstrom R."/>
            <person name="Stieglmeier M."/>
            <person name="Klingl A."/>
            <person name="Woyke T."/>
            <person name="Ryan C.M."/>
            <person name="Banfield J.F."/>
        </authorList>
    </citation>
    <scope>NUCLEOTIDE SEQUENCE [LARGE SCALE GENOMIC DNA]</scope>
</reference>
<dbReference type="Gene3D" id="3.30.43.10">
    <property type="entry name" value="Uridine Diphospho-n-acetylenolpyruvylglucosamine Reductase, domain 2"/>
    <property type="match status" value="1"/>
</dbReference>
<comment type="subcellular location">
    <subcellularLocation>
        <location evidence="3 16">Cytoplasm</location>
    </subcellularLocation>
</comment>
<evidence type="ECO:0000256" key="15">
    <source>
        <dbReference type="ARBA" id="ARBA00048914"/>
    </source>
</evidence>
<dbReference type="GO" id="GO:0071555">
    <property type="term" value="P:cell wall organization"/>
    <property type="evidence" value="ECO:0007669"/>
    <property type="project" value="UniProtKB-KW"/>
</dbReference>
<accession>A0A2M7XEN2</accession>
<evidence type="ECO:0000256" key="12">
    <source>
        <dbReference type="ARBA" id="ARBA00023002"/>
    </source>
</evidence>
<evidence type="ECO:0000256" key="2">
    <source>
        <dbReference type="ARBA" id="ARBA00003921"/>
    </source>
</evidence>
<dbReference type="GO" id="GO:0008360">
    <property type="term" value="P:regulation of cell shape"/>
    <property type="evidence" value="ECO:0007669"/>
    <property type="project" value="UniProtKB-KW"/>
</dbReference>
<comment type="function">
    <text evidence="2 16">Cell wall formation.</text>
</comment>
<evidence type="ECO:0000313" key="19">
    <source>
        <dbReference type="Proteomes" id="UP000229749"/>
    </source>
</evidence>
<dbReference type="InterPro" id="IPR016167">
    <property type="entry name" value="FAD-bd_PCMH_sub1"/>
</dbReference>
<dbReference type="GO" id="GO:0005829">
    <property type="term" value="C:cytosol"/>
    <property type="evidence" value="ECO:0007669"/>
    <property type="project" value="TreeGrafter"/>
</dbReference>
<keyword evidence="14 16" id="KW-0961">Cell wall biogenesis/degradation</keyword>
<dbReference type="EMBL" id="PFWS01000062">
    <property type="protein sequence ID" value="PJA46333.1"/>
    <property type="molecule type" value="Genomic_DNA"/>
</dbReference>
<dbReference type="HAMAP" id="MF_00037">
    <property type="entry name" value="MurB"/>
    <property type="match status" value="1"/>
</dbReference>
<dbReference type="InterPro" id="IPR036635">
    <property type="entry name" value="MurB_C_sf"/>
</dbReference>
<dbReference type="PROSITE" id="PS51387">
    <property type="entry name" value="FAD_PCMH"/>
    <property type="match status" value="1"/>
</dbReference>
<dbReference type="InterPro" id="IPR011601">
    <property type="entry name" value="MurB_C"/>
</dbReference>
<dbReference type="SUPFAM" id="SSF56194">
    <property type="entry name" value="Uridine diphospho-N-Acetylenolpyruvylglucosamine reductase, MurB, C-terminal domain"/>
    <property type="match status" value="1"/>
</dbReference>
<evidence type="ECO:0000256" key="10">
    <source>
        <dbReference type="ARBA" id="ARBA00022960"/>
    </source>
</evidence>
<keyword evidence="9 16" id="KW-0521">NADP</keyword>
<evidence type="ECO:0000259" key="17">
    <source>
        <dbReference type="PROSITE" id="PS51387"/>
    </source>
</evidence>
<dbReference type="GO" id="GO:0008762">
    <property type="term" value="F:UDP-N-acetylmuramate dehydrogenase activity"/>
    <property type="evidence" value="ECO:0007669"/>
    <property type="project" value="UniProtKB-UniRule"/>
</dbReference>
<dbReference type="Pfam" id="PF01565">
    <property type="entry name" value="FAD_binding_4"/>
    <property type="match status" value="1"/>
</dbReference>
<dbReference type="UniPathway" id="UPA00219"/>
<evidence type="ECO:0000256" key="14">
    <source>
        <dbReference type="ARBA" id="ARBA00023316"/>
    </source>
</evidence>
<gene>
    <name evidence="16" type="primary">murB</name>
    <name evidence="18" type="ORF">CO172_03835</name>
</gene>
<dbReference type="PANTHER" id="PTHR21071:SF4">
    <property type="entry name" value="UDP-N-ACETYLENOLPYRUVOYLGLUCOSAMINE REDUCTASE"/>
    <property type="match status" value="1"/>
</dbReference>
<dbReference type="InterPro" id="IPR016166">
    <property type="entry name" value="FAD-bd_PCMH"/>
</dbReference>
<evidence type="ECO:0000256" key="6">
    <source>
        <dbReference type="ARBA" id="ARBA00022618"/>
    </source>
</evidence>
<evidence type="ECO:0000256" key="3">
    <source>
        <dbReference type="ARBA" id="ARBA00004496"/>
    </source>
</evidence>
<dbReference type="InterPro" id="IPR036318">
    <property type="entry name" value="FAD-bd_PCMH-like_sf"/>
</dbReference>
<dbReference type="GO" id="GO:0051301">
    <property type="term" value="P:cell division"/>
    <property type="evidence" value="ECO:0007669"/>
    <property type="project" value="UniProtKB-KW"/>
</dbReference>
<organism evidence="18 19">
    <name type="scientific">Candidatus Uhrbacteria bacterium CG_4_9_14_3_um_filter_36_7</name>
    <dbReference type="NCBI Taxonomy" id="1975033"/>
    <lineage>
        <taxon>Bacteria</taxon>
        <taxon>Candidatus Uhriibacteriota</taxon>
    </lineage>
</organism>
<evidence type="ECO:0000256" key="4">
    <source>
        <dbReference type="ARBA" id="ARBA00004752"/>
    </source>
</evidence>
<evidence type="ECO:0000256" key="13">
    <source>
        <dbReference type="ARBA" id="ARBA00023306"/>
    </source>
</evidence>
<dbReference type="GO" id="GO:0009252">
    <property type="term" value="P:peptidoglycan biosynthetic process"/>
    <property type="evidence" value="ECO:0007669"/>
    <property type="project" value="UniProtKB-UniRule"/>
</dbReference>
<evidence type="ECO:0000256" key="16">
    <source>
        <dbReference type="HAMAP-Rule" id="MF_00037"/>
    </source>
</evidence>
<dbReference type="Pfam" id="PF02873">
    <property type="entry name" value="MurB_C"/>
    <property type="match status" value="1"/>
</dbReference>
<dbReference type="GO" id="GO:0071949">
    <property type="term" value="F:FAD binding"/>
    <property type="evidence" value="ECO:0007669"/>
    <property type="project" value="InterPro"/>
</dbReference>
<comment type="similarity">
    <text evidence="16">Belongs to the MurB family.</text>
</comment>
<comment type="cofactor">
    <cofactor evidence="1 16">
        <name>FAD</name>
        <dbReference type="ChEBI" id="CHEBI:57692"/>
    </cofactor>
</comment>
<comment type="caution">
    <text evidence="18">The sequence shown here is derived from an EMBL/GenBank/DDBJ whole genome shotgun (WGS) entry which is preliminary data.</text>
</comment>
<dbReference type="InterPro" id="IPR003170">
    <property type="entry name" value="MurB"/>
</dbReference>
<dbReference type="InterPro" id="IPR006094">
    <property type="entry name" value="Oxid_FAD_bind_N"/>
</dbReference>
<keyword evidence="13 16" id="KW-0131">Cell cycle</keyword>
<dbReference type="Gene3D" id="3.90.78.10">
    <property type="entry name" value="UDP-N-acetylenolpyruvoylglucosamine reductase, C-terminal domain"/>
    <property type="match status" value="1"/>
</dbReference>
<keyword evidence="12 16" id="KW-0560">Oxidoreductase</keyword>
<comment type="catalytic activity">
    <reaction evidence="15 16">
        <text>UDP-N-acetyl-alpha-D-muramate + NADP(+) = UDP-N-acetyl-3-O-(1-carboxyvinyl)-alpha-D-glucosamine + NADPH + H(+)</text>
        <dbReference type="Rhea" id="RHEA:12248"/>
        <dbReference type="ChEBI" id="CHEBI:15378"/>
        <dbReference type="ChEBI" id="CHEBI:57783"/>
        <dbReference type="ChEBI" id="CHEBI:58349"/>
        <dbReference type="ChEBI" id="CHEBI:68483"/>
        <dbReference type="ChEBI" id="CHEBI:70757"/>
        <dbReference type="EC" id="1.3.1.98"/>
    </reaction>
</comment>
<dbReference type="AlphaFoldDB" id="A0A2M7XEN2"/>
<keyword evidence="10 16" id="KW-0133">Cell shape</keyword>
<evidence type="ECO:0000313" key="18">
    <source>
        <dbReference type="EMBL" id="PJA46333.1"/>
    </source>
</evidence>
<feature type="active site" description="Proton donor" evidence="16">
    <location>
        <position position="222"/>
    </location>
</feature>
<keyword evidence="6 16" id="KW-0132">Cell division</keyword>
<dbReference type="Proteomes" id="UP000229749">
    <property type="component" value="Unassembled WGS sequence"/>
</dbReference>
<dbReference type="NCBIfam" id="TIGR00179">
    <property type="entry name" value="murB"/>
    <property type="match status" value="1"/>
</dbReference>
<dbReference type="Gene3D" id="3.30.465.10">
    <property type="match status" value="1"/>
</dbReference>
<keyword evidence="11 16" id="KW-0573">Peptidoglycan synthesis</keyword>
<evidence type="ECO:0000256" key="8">
    <source>
        <dbReference type="ARBA" id="ARBA00022827"/>
    </source>
</evidence>
<name>A0A2M7XEN2_9BACT</name>